<protein>
    <submittedName>
        <fullName evidence="1">Uncharacterized protein</fullName>
    </submittedName>
</protein>
<reference evidence="1" key="3">
    <citation type="journal article" date="2017" name="Nature">
        <title>Genome sequence of the progenitor of the wheat D genome Aegilops tauschii.</title>
        <authorList>
            <person name="Luo M.C."/>
            <person name="Gu Y.Q."/>
            <person name="Puiu D."/>
            <person name="Wang H."/>
            <person name="Twardziok S.O."/>
            <person name="Deal K.R."/>
            <person name="Huo N."/>
            <person name="Zhu T."/>
            <person name="Wang L."/>
            <person name="Wang Y."/>
            <person name="McGuire P.E."/>
            <person name="Liu S."/>
            <person name="Long H."/>
            <person name="Ramasamy R.K."/>
            <person name="Rodriguez J.C."/>
            <person name="Van S.L."/>
            <person name="Yuan L."/>
            <person name="Wang Z."/>
            <person name="Xia Z."/>
            <person name="Xiao L."/>
            <person name="Anderson O.D."/>
            <person name="Ouyang S."/>
            <person name="Liang Y."/>
            <person name="Zimin A.V."/>
            <person name="Pertea G."/>
            <person name="Qi P."/>
            <person name="Bennetzen J.L."/>
            <person name="Dai X."/>
            <person name="Dawson M.W."/>
            <person name="Muller H.G."/>
            <person name="Kugler K."/>
            <person name="Rivarola-Duarte L."/>
            <person name="Spannagl M."/>
            <person name="Mayer K.F.X."/>
            <person name="Lu F.H."/>
            <person name="Bevan M.W."/>
            <person name="Leroy P."/>
            <person name="Li P."/>
            <person name="You F.M."/>
            <person name="Sun Q."/>
            <person name="Liu Z."/>
            <person name="Lyons E."/>
            <person name="Wicker T."/>
            <person name="Salzberg S.L."/>
            <person name="Devos K.M."/>
            <person name="Dvorak J."/>
        </authorList>
    </citation>
    <scope>NUCLEOTIDE SEQUENCE [LARGE SCALE GENOMIC DNA]</scope>
    <source>
        <strain evidence="1">cv. AL8/78</strain>
    </source>
</reference>
<reference evidence="1" key="4">
    <citation type="submission" date="2019-03" db="UniProtKB">
        <authorList>
            <consortium name="EnsemblPlants"/>
        </authorList>
    </citation>
    <scope>IDENTIFICATION</scope>
</reference>
<evidence type="ECO:0000313" key="2">
    <source>
        <dbReference type="Proteomes" id="UP000015105"/>
    </source>
</evidence>
<proteinExistence type="predicted"/>
<dbReference type="Gramene" id="AET3Gv21259700.12">
    <property type="protein sequence ID" value="AET3Gv21259700.12"/>
    <property type="gene ID" value="AET3Gv21259700"/>
</dbReference>
<accession>A0A453GYL3</accession>
<dbReference type="Proteomes" id="UP000015105">
    <property type="component" value="Chromosome 3D"/>
</dbReference>
<reference evidence="2" key="1">
    <citation type="journal article" date="2014" name="Science">
        <title>Ancient hybridizations among the ancestral genomes of bread wheat.</title>
        <authorList>
            <consortium name="International Wheat Genome Sequencing Consortium,"/>
            <person name="Marcussen T."/>
            <person name="Sandve S.R."/>
            <person name="Heier L."/>
            <person name="Spannagl M."/>
            <person name="Pfeifer M."/>
            <person name="Jakobsen K.S."/>
            <person name="Wulff B.B."/>
            <person name="Steuernagel B."/>
            <person name="Mayer K.F."/>
            <person name="Olsen O.A."/>
        </authorList>
    </citation>
    <scope>NUCLEOTIDE SEQUENCE [LARGE SCALE GENOMIC DNA]</scope>
    <source>
        <strain evidence="2">cv. AL8/78</strain>
    </source>
</reference>
<name>A0A453GYL3_AEGTS</name>
<dbReference type="EnsemblPlants" id="AET3Gv21259700.12">
    <property type="protein sequence ID" value="AET3Gv21259700.12"/>
    <property type="gene ID" value="AET3Gv21259700"/>
</dbReference>
<sequence>MQGEGTLTSPPLPSMACPCSSSSCECNTSPILGNEEHKQREDSNQLLMKTNLSSCQTSYQLLIYLLHQLTYMFVFTHQPCV</sequence>
<dbReference type="AlphaFoldDB" id="A0A453GYL3"/>
<organism evidence="1 2">
    <name type="scientific">Aegilops tauschii subsp. strangulata</name>
    <name type="common">Goatgrass</name>
    <dbReference type="NCBI Taxonomy" id="200361"/>
    <lineage>
        <taxon>Eukaryota</taxon>
        <taxon>Viridiplantae</taxon>
        <taxon>Streptophyta</taxon>
        <taxon>Embryophyta</taxon>
        <taxon>Tracheophyta</taxon>
        <taxon>Spermatophyta</taxon>
        <taxon>Magnoliopsida</taxon>
        <taxon>Liliopsida</taxon>
        <taxon>Poales</taxon>
        <taxon>Poaceae</taxon>
        <taxon>BOP clade</taxon>
        <taxon>Pooideae</taxon>
        <taxon>Triticodae</taxon>
        <taxon>Triticeae</taxon>
        <taxon>Triticinae</taxon>
        <taxon>Aegilops</taxon>
    </lineage>
</organism>
<keyword evidence="2" id="KW-1185">Reference proteome</keyword>
<evidence type="ECO:0000313" key="1">
    <source>
        <dbReference type="EnsemblPlants" id="AET3Gv21259700.12"/>
    </source>
</evidence>
<reference evidence="1" key="5">
    <citation type="journal article" date="2021" name="G3 (Bethesda)">
        <title>Aegilops tauschii genome assembly Aet v5.0 features greater sequence contiguity and improved annotation.</title>
        <authorList>
            <person name="Wang L."/>
            <person name="Zhu T."/>
            <person name="Rodriguez J.C."/>
            <person name="Deal K.R."/>
            <person name="Dubcovsky J."/>
            <person name="McGuire P.E."/>
            <person name="Lux T."/>
            <person name="Spannagl M."/>
            <person name="Mayer K.F.X."/>
            <person name="Baldrich P."/>
            <person name="Meyers B.C."/>
            <person name="Huo N."/>
            <person name="Gu Y.Q."/>
            <person name="Zhou H."/>
            <person name="Devos K.M."/>
            <person name="Bennetzen J.L."/>
            <person name="Unver T."/>
            <person name="Budak H."/>
            <person name="Gulick P.J."/>
            <person name="Galiba G."/>
            <person name="Kalapos B."/>
            <person name="Nelson D.R."/>
            <person name="Li P."/>
            <person name="You F.M."/>
            <person name="Luo M.C."/>
            <person name="Dvorak J."/>
        </authorList>
    </citation>
    <scope>NUCLEOTIDE SEQUENCE [LARGE SCALE GENOMIC DNA]</scope>
    <source>
        <strain evidence="1">cv. AL8/78</strain>
    </source>
</reference>
<reference evidence="2" key="2">
    <citation type="journal article" date="2017" name="Nat. Plants">
        <title>The Aegilops tauschii genome reveals multiple impacts of transposons.</title>
        <authorList>
            <person name="Zhao G."/>
            <person name="Zou C."/>
            <person name="Li K."/>
            <person name="Wang K."/>
            <person name="Li T."/>
            <person name="Gao L."/>
            <person name="Zhang X."/>
            <person name="Wang H."/>
            <person name="Yang Z."/>
            <person name="Liu X."/>
            <person name="Jiang W."/>
            <person name="Mao L."/>
            <person name="Kong X."/>
            <person name="Jiao Y."/>
            <person name="Jia J."/>
        </authorList>
    </citation>
    <scope>NUCLEOTIDE SEQUENCE [LARGE SCALE GENOMIC DNA]</scope>
    <source>
        <strain evidence="2">cv. AL8/78</strain>
    </source>
</reference>